<dbReference type="Gene3D" id="1.25.40.10">
    <property type="entry name" value="Tetratricopeptide repeat domain"/>
    <property type="match status" value="3"/>
</dbReference>
<feature type="repeat" description="TPR" evidence="1">
    <location>
        <begin position="110"/>
        <end position="143"/>
    </location>
</feature>
<organism evidence="4 5">
    <name type="scientific">Microseira wollei NIES-4236</name>
    <dbReference type="NCBI Taxonomy" id="2530354"/>
    <lineage>
        <taxon>Bacteria</taxon>
        <taxon>Bacillati</taxon>
        <taxon>Cyanobacteriota</taxon>
        <taxon>Cyanophyceae</taxon>
        <taxon>Oscillatoriophycideae</taxon>
        <taxon>Aerosakkonematales</taxon>
        <taxon>Aerosakkonemataceae</taxon>
        <taxon>Microseira</taxon>
    </lineage>
</organism>
<dbReference type="Pfam" id="PF12770">
    <property type="entry name" value="CHAT"/>
    <property type="match status" value="1"/>
</dbReference>
<dbReference type="InterPro" id="IPR011990">
    <property type="entry name" value="TPR-like_helical_dom_sf"/>
</dbReference>
<keyword evidence="1" id="KW-0802">TPR repeat</keyword>
<dbReference type="SUPFAM" id="SSF48452">
    <property type="entry name" value="TPR-like"/>
    <property type="match status" value="2"/>
</dbReference>
<dbReference type="SMART" id="SM00028">
    <property type="entry name" value="TPR"/>
    <property type="match status" value="7"/>
</dbReference>
<accession>A0AAV3XJQ4</accession>
<gene>
    <name evidence="4" type="ORF">MiSe_44890</name>
</gene>
<dbReference type="EMBL" id="BLAY01000072">
    <property type="protein sequence ID" value="GET39717.1"/>
    <property type="molecule type" value="Genomic_DNA"/>
</dbReference>
<dbReference type="PROSITE" id="PS50005">
    <property type="entry name" value="TPR"/>
    <property type="match status" value="1"/>
</dbReference>
<keyword evidence="5" id="KW-1185">Reference proteome</keyword>
<dbReference type="AlphaFoldDB" id="A0AAV3XJQ4"/>
<dbReference type="Proteomes" id="UP001050975">
    <property type="component" value="Unassembled WGS sequence"/>
</dbReference>
<comment type="caution">
    <text evidence="4">The sequence shown here is derived from an EMBL/GenBank/DDBJ whole genome shotgun (WGS) entry which is preliminary data.</text>
</comment>
<dbReference type="InterPro" id="IPR019734">
    <property type="entry name" value="TPR_rpt"/>
</dbReference>
<evidence type="ECO:0000256" key="1">
    <source>
        <dbReference type="PROSITE-ProRule" id="PRU00339"/>
    </source>
</evidence>
<evidence type="ECO:0000259" key="3">
    <source>
        <dbReference type="Pfam" id="PF12770"/>
    </source>
</evidence>
<keyword evidence="2" id="KW-0175">Coiled coil</keyword>
<evidence type="ECO:0000313" key="4">
    <source>
        <dbReference type="EMBL" id="GET39717.1"/>
    </source>
</evidence>
<reference evidence="4" key="1">
    <citation type="submission" date="2019-10" db="EMBL/GenBank/DDBJ databases">
        <title>Draft genome sequece of Microseira wollei NIES-4236.</title>
        <authorList>
            <person name="Yamaguchi H."/>
            <person name="Suzuki S."/>
            <person name="Kawachi M."/>
        </authorList>
    </citation>
    <scope>NUCLEOTIDE SEQUENCE</scope>
    <source>
        <strain evidence="4">NIES-4236</strain>
    </source>
</reference>
<dbReference type="Pfam" id="PF13424">
    <property type="entry name" value="TPR_12"/>
    <property type="match status" value="1"/>
</dbReference>
<feature type="coiled-coil region" evidence="2">
    <location>
        <begin position="169"/>
        <end position="203"/>
    </location>
</feature>
<sequence length="883" mass="98026">MKIAQKHKKKYFQLGAIAQSARSQRTLLLMPCLFALSLLLVTAGIPALAQQVTSPNSHIVELGQIVSTAREMLSQQGRQLYEAGQFSAAANLWQQAADLYAKQGAILNQAQTLNYLASAYQELGQWSLAEKAIETSINLLPKNKDSRATAILAQALNNKGSLQLARGQTEAALETWKQAEQNYARAKNEIGKLGSRINQANALQALGQYRRSKILLQQLVGELKNQPDSLVKADGLRSLGIALQTIGDLLQSKEMLEQSWAISQRLGASANPGETLLSIGNIARDLQEYEVARAYYQAAQKKAKNALASVQAQLNLLSLFVQTKQWEPARALVPEIESTISNLSPSRAAIYARVNFAESLMQVSLGAGELGSKWERESVTSVAQILATGVQQAKQISDKRAEAYSLNQLGKLYEQNQQWQDAKNLTQQVLQIAQEIDANDITARAAWQLGRILERQGDITAAIAAYRNAYNNLQSLRSDLVAINPDAQFNFRDHVEPVYREFASLLLQPNANQEDIKQARTVIEALQLAELDNFFRDACLDIQPAQIDEIDTQAAVFYPIILSDRLEVILSLPKQPLRHYSTPLGATQVESILQKMYSSLYLGYSSPERLRFSQQIYDWLIKPAAADLNNSKITTLVFVPDGFLRNLPMAALYDGKQYLVEKYAIALSSGLQLFPQSLERQKPTALTVGLTEARQGFSALPGVLVELKQIAVELNSKMLLDKQFTRQTFQEQMNATSFEIVHLATHGQFSSNPEETFLLTWDDRISIQDFDQFFQKRRVGILRPIELLVLSACQTASGDKRAALGLAGLALRSGASSTLASLWSVNDESTANLMSEFYRQLTQSNSSITKAEALRQAQLALLKNPLFDHPYFWASFVLVGNWL</sequence>
<dbReference type="PANTHER" id="PTHR10098">
    <property type="entry name" value="RAPSYN-RELATED"/>
    <property type="match status" value="1"/>
</dbReference>
<dbReference type="PANTHER" id="PTHR10098:SF112">
    <property type="entry name" value="SLR0380 PROTEIN"/>
    <property type="match status" value="1"/>
</dbReference>
<feature type="domain" description="CHAT" evidence="3">
    <location>
        <begin position="611"/>
        <end position="881"/>
    </location>
</feature>
<dbReference type="InterPro" id="IPR024983">
    <property type="entry name" value="CHAT_dom"/>
</dbReference>
<evidence type="ECO:0000313" key="5">
    <source>
        <dbReference type="Proteomes" id="UP001050975"/>
    </source>
</evidence>
<evidence type="ECO:0000256" key="2">
    <source>
        <dbReference type="SAM" id="Coils"/>
    </source>
</evidence>
<proteinExistence type="predicted"/>
<protein>
    <submittedName>
        <fullName evidence="4">TPR repeat protein</fullName>
    </submittedName>
</protein>
<name>A0AAV3XJQ4_9CYAN</name>